<evidence type="ECO:0000256" key="12">
    <source>
        <dbReference type="ARBA" id="ARBA00023016"/>
    </source>
</evidence>
<dbReference type="PANTHER" id="PTHR22939:SF129">
    <property type="entry name" value="SERINE PROTEASE HTRA2, MITOCHONDRIAL"/>
    <property type="match status" value="1"/>
</dbReference>
<dbReference type="Pfam" id="PF13180">
    <property type="entry name" value="PDZ_2"/>
    <property type="match status" value="1"/>
</dbReference>
<evidence type="ECO:0000256" key="4">
    <source>
        <dbReference type="ARBA" id="ARBA00013035"/>
    </source>
</evidence>
<proteinExistence type="inferred from homology"/>
<dbReference type="NCBIfam" id="TIGR02037">
    <property type="entry name" value="degP_htrA_DO"/>
    <property type="match status" value="1"/>
</dbReference>
<evidence type="ECO:0000313" key="18">
    <source>
        <dbReference type="EMBL" id="BBF93522.1"/>
    </source>
</evidence>
<evidence type="ECO:0000313" key="19">
    <source>
        <dbReference type="Proteomes" id="UP000266934"/>
    </source>
</evidence>
<keyword evidence="12" id="KW-0346">Stress response</keyword>
<keyword evidence="7" id="KW-0732">Signal</keyword>
<feature type="domain" description="PDZ" evidence="17">
    <location>
        <begin position="318"/>
        <end position="397"/>
    </location>
</feature>
<comment type="catalytic activity">
    <reaction evidence="1">
        <text>Acts on substrates that are at least partially unfolded. The cleavage site P1 residue is normally between a pair of hydrophobic residues, such as Val-|-Val.</text>
        <dbReference type="EC" id="3.4.21.107"/>
    </reaction>
</comment>
<dbReference type="PANTHER" id="PTHR22939">
    <property type="entry name" value="SERINE PROTEASE FAMILY S1C HTRA-RELATED"/>
    <property type="match status" value="1"/>
</dbReference>
<dbReference type="GO" id="GO:0012501">
    <property type="term" value="P:programmed cell death"/>
    <property type="evidence" value="ECO:0007669"/>
    <property type="project" value="TreeGrafter"/>
</dbReference>
<feature type="binding site" evidence="15">
    <location>
        <position position="159"/>
    </location>
    <ligand>
        <name>substrate</name>
    </ligand>
</feature>
<feature type="active site" description="Charge relay system" evidence="14">
    <location>
        <position position="159"/>
    </location>
</feature>
<comment type="subcellular location">
    <subcellularLocation>
        <location evidence="2">Periplasm</location>
    </subcellularLocation>
</comment>
<evidence type="ECO:0000256" key="3">
    <source>
        <dbReference type="ARBA" id="ARBA00010541"/>
    </source>
</evidence>
<dbReference type="Proteomes" id="UP000266934">
    <property type="component" value="Chromosome"/>
</dbReference>
<keyword evidence="6" id="KW-0645">Protease</keyword>
<dbReference type="EMBL" id="AP018907">
    <property type="protein sequence ID" value="BBF93522.1"/>
    <property type="molecule type" value="Genomic_DNA"/>
</dbReference>
<dbReference type="InterPro" id="IPR001940">
    <property type="entry name" value="Peptidase_S1C"/>
</dbReference>
<keyword evidence="19" id="KW-1185">Reference proteome</keyword>
<dbReference type="OrthoDB" id="7358927at2"/>
<organism evidence="18 19">
    <name type="scientific">Blastochloris tepida</name>
    <dbReference type="NCBI Taxonomy" id="2233851"/>
    <lineage>
        <taxon>Bacteria</taxon>
        <taxon>Pseudomonadati</taxon>
        <taxon>Pseudomonadota</taxon>
        <taxon>Alphaproteobacteria</taxon>
        <taxon>Hyphomicrobiales</taxon>
        <taxon>Blastochloridaceae</taxon>
        <taxon>Blastochloris</taxon>
    </lineage>
</organism>
<evidence type="ECO:0000256" key="8">
    <source>
        <dbReference type="ARBA" id="ARBA00022737"/>
    </source>
</evidence>
<keyword evidence="8" id="KW-0677">Repeat</keyword>
<dbReference type="Pfam" id="PF13365">
    <property type="entry name" value="Trypsin_2"/>
    <property type="match status" value="1"/>
</dbReference>
<dbReference type="InterPro" id="IPR009003">
    <property type="entry name" value="Peptidase_S1_PA"/>
</dbReference>
<sequence length="516" mass="53890">MSRPANSPQFDLPPARRRGRLLAGVAMLALLGAGTAGLSPLIVRDVAMADSQVQSQTAQLQSTPNRLTAASFSFADVVERVRPAVVSVKVKSQPVAERMQFDEDDATPPGMDRFFRDFGERFGRSPHGFGPPRPPHRFGQSQGSGFVITPDGYVVTNNHVVDNAVSVEVVTDDGRTLNAKVVGTDPRTDLALLKIDGDGPFPFVTLGTKTPRIGDWVVAVGNPFGLGGTVTAGIVSARGRDIGSGPYDDFVQIDAPVNRGNSGGPTFNLDGEVIGVNTAIFSPSGGSVGIAFAIPADTVRTVVTSLRESGTVTRGWIGVQIQPVNADLADSLGLAKAQGALVTEPQAGGPAAKAGIKSGDVITAVNGKPVKDARDLAKQIAAEKPGEPIKLTVVSDRKERTVELTPGKFPDDQRAQRGDREDDSDGRDLPRLGLTLAPGPGGKGVAVRDVEPDSPAATAGLRDGDLILDVNGRAVTSASDVRDALDAARKDKRRTVLVRVKTGGSSRFVALQVGQS</sequence>
<evidence type="ECO:0000256" key="1">
    <source>
        <dbReference type="ARBA" id="ARBA00001772"/>
    </source>
</evidence>
<keyword evidence="11" id="KW-0720">Serine protease</keyword>
<accession>A0A348G1T9</accession>
<feature type="domain" description="PDZ" evidence="17">
    <location>
        <begin position="423"/>
        <end position="503"/>
    </location>
</feature>
<evidence type="ECO:0000256" key="15">
    <source>
        <dbReference type="PIRSR" id="PIRSR611782-2"/>
    </source>
</evidence>
<dbReference type="Gene3D" id="2.40.10.120">
    <property type="match status" value="1"/>
</dbReference>
<dbReference type="PRINTS" id="PR00834">
    <property type="entry name" value="PROTEASES2C"/>
</dbReference>
<feature type="active site" description="Charge relay system" evidence="14">
    <location>
        <position position="189"/>
    </location>
</feature>
<evidence type="ECO:0000256" key="10">
    <source>
        <dbReference type="ARBA" id="ARBA00022801"/>
    </source>
</evidence>
<dbReference type="InterPro" id="IPR036034">
    <property type="entry name" value="PDZ_sf"/>
</dbReference>
<evidence type="ECO:0000256" key="11">
    <source>
        <dbReference type="ARBA" id="ARBA00022825"/>
    </source>
</evidence>
<dbReference type="KEGG" id="blag:BLTE_22070"/>
<comment type="similarity">
    <text evidence="3">Belongs to the peptidase S1C family.</text>
</comment>
<evidence type="ECO:0000256" key="16">
    <source>
        <dbReference type="SAM" id="MobiDB-lite"/>
    </source>
</evidence>
<evidence type="ECO:0000256" key="7">
    <source>
        <dbReference type="ARBA" id="ARBA00022729"/>
    </source>
</evidence>
<dbReference type="PROSITE" id="PS50106">
    <property type="entry name" value="PDZ"/>
    <property type="match status" value="2"/>
</dbReference>
<reference evidence="18 19" key="1">
    <citation type="submission" date="2018-08" db="EMBL/GenBank/DDBJ databases">
        <title>Complete genome sequencing of Blastochloris tepida GI.</title>
        <authorList>
            <person name="Tsukatani Y."/>
            <person name="Mori H."/>
        </authorList>
    </citation>
    <scope>NUCLEOTIDE SEQUENCE [LARGE SCALE GENOMIC DNA]</scope>
    <source>
        <strain evidence="18 19">GI</strain>
    </source>
</reference>
<evidence type="ECO:0000259" key="17">
    <source>
        <dbReference type="PROSITE" id="PS50106"/>
    </source>
</evidence>
<evidence type="ECO:0000256" key="2">
    <source>
        <dbReference type="ARBA" id="ARBA00004418"/>
    </source>
</evidence>
<dbReference type="SUPFAM" id="SSF50156">
    <property type="entry name" value="PDZ domain-like"/>
    <property type="match status" value="2"/>
</dbReference>
<dbReference type="GO" id="GO:0006508">
    <property type="term" value="P:proteolysis"/>
    <property type="evidence" value="ECO:0007669"/>
    <property type="project" value="UniProtKB-KW"/>
</dbReference>
<evidence type="ECO:0000256" key="14">
    <source>
        <dbReference type="PIRSR" id="PIRSR611782-1"/>
    </source>
</evidence>
<dbReference type="CDD" id="cd10839">
    <property type="entry name" value="cpPDZ1_DegP-like"/>
    <property type="match status" value="1"/>
</dbReference>
<dbReference type="GO" id="GO:0004252">
    <property type="term" value="F:serine-type endopeptidase activity"/>
    <property type="evidence" value="ECO:0007669"/>
    <property type="project" value="InterPro"/>
</dbReference>
<dbReference type="GO" id="GO:0042597">
    <property type="term" value="C:periplasmic space"/>
    <property type="evidence" value="ECO:0007669"/>
    <property type="project" value="UniProtKB-SubCell"/>
</dbReference>
<dbReference type="InterPro" id="IPR001478">
    <property type="entry name" value="PDZ"/>
</dbReference>
<keyword evidence="9" id="KW-0574">Periplasm</keyword>
<feature type="compositionally biased region" description="Basic and acidic residues" evidence="16">
    <location>
        <begin position="409"/>
        <end position="430"/>
    </location>
</feature>
<name>A0A348G1T9_9HYPH</name>
<feature type="binding site" evidence="15">
    <location>
        <begin position="260"/>
        <end position="262"/>
    </location>
    <ligand>
        <name>substrate</name>
    </ligand>
</feature>
<dbReference type="InterPro" id="IPR041489">
    <property type="entry name" value="PDZ_6"/>
</dbReference>
<dbReference type="FunFam" id="2.40.10.120:FF:000007">
    <property type="entry name" value="Periplasmic serine endoprotease DegP-like"/>
    <property type="match status" value="1"/>
</dbReference>
<dbReference type="InterPro" id="IPR011782">
    <property type="entry name" value="Pept_S1C_Do"/>
</dbReference>
<gene>
    <name evidence="18" type="ORF">BLTE_22070</name>
</gene>
<dbReference type="RefSeq" id="WP_126400431.1">
    <property type="nucleotide sequence ID" value="NZ_AP018907.1"/>
</dbReference>
<evidence type="ECO:0000256" key="5">
    <source>
        <dbReference type="ARBA" id="ARBA00013958"/>
    </source>
</evidence>
<dbReference type="AlphaFoldDB" id="A0A348G1T9"/>
<evidence type="ECO:0000256" key="6">
    <source>
        <dbReference type="ARBA" id="ARBA00022670"/>
    </source>
</evidence>
<evidence type="ECO:0000256" key="9">
    <source>
        <dbReference type="ARBA" id="ARBA00022764"/>
    </source>
</evidence>
<dbReference type="Pfam" id="PF17820">
    <property type="entry name" value="PDZ_6"/>
    <property type="match status" value="1"/>
</dbReference>
<keyword evidence="10" id="KW-0378">Hydrolase</keyword>
<dbReference type="EC" id="3.4.21.107" evidence="4"/>
<feature type="binding site" evidence="15">
    <location>
        <position position="189"/>
    </location>
    <ligand>
        <name>substrate</name>
    </ligand>
</feature>
<protein>
    <recommendedName>
        <fullName evidence="5">Probable periplasmic serine endoprotease DegP-like</fullName>
        <ecNumber evidence="4">3.4.21.107</ecNumber>
    </recommendedName>
    <alternativeName>
        <fullName evidence="13">Protease Do</fullName>
    </alternativeName>
</protein>
<feature type="active site" description="Charge relay system" evidence="14">
    <location>
        <position position="262"/>
    </location>
</feature>
<dbReference type="SUPFAM" id="SSF50494">
    <property type="entry name" value="Trypsin-like serine proteases"/>
    <property type="match status" value="1"/>
</dbReference>
<evidence type="ECO:0000256" key="13">
    <source>
        <dbReference type="ARBA" id="ARBA00032850"/>
    </source>
</evidence>
<dbReference type="SMART" id="SM00228">
    <property type="entry name" value="PDZ"/>
    <property type="match status" value="2"/>
</dbReference>
<dbReference type="Gene3D" id="2.30.42.10">
    <property type="match status" value="2"/>
</dbReference>
<feature type="region of interest" description="Disordered" evidence="16">
    <location>
        <begin position="396"/>
        <end position="444"/>
    </location>
</feature>